<evidence type="ECO:0000256" key="1">
    <source>
        <dbReference type="ARBA" id="ARBA00004370"/>
    </source>
</evidence>
<dbReference type="GO" id="GO:0006935">
    <property type="term" value="P:chemotaxis"/>
    <property type="evidence" value="ECO:0007669"/>
    <property type="project" value="UniProtKB-ARBA"/>
</dbReference>
<dbReference type="PANTHER" id="PTHR32089:SF112">
    <property type="entry name" value="LYSOZYME-LIKE PROTEIN-RELATED"/>
    <property type="match status" value="1"/>
</dbReference>
<evidence type="ECO:0000256" key="3">
    <source>
        <dbReference type="ARBA" id="ARBA00029447"/>
    </source>
</evidence>
<keyword evidence="2 4" id="KW-0807">Transducer</keyword>
<dbReference type="OrthoDB" id="9765776at2"/>
<evidence type="ECO:0000313" key="9">
    <source>
        <dbReference type="EMBL" id="ABK37070.1"/>
    </source>
</evidence>
<dbReference type="PROSITE" id="PS50885">
    <property type="entry name" value="HAMP"/>
    <property type="match status" value="1"/>
</dbReference>
<dbReference type="EMBL" id="CP000462">
    <property type="protein sequence ID" value="ABK37070.1"/>
    <property type="molecule type" value="Genomic_DNA"/>
</dbReference>
<dbReference type="SUPFAM" id="SSF58104">
    <property type="entry name" value="Methyl-accepting chemotaxis protein (MCP) signaling domain"/>
    <property type="match status" value="1"/>
</dbReference>
<accession>A0KEU9</accession>
<dbReference type="GO" id="GO:0007165">
    <property type="term" value="P:signal transduction"/>
    <property type="evidence" value="ECO:0007669"/>
    <property type="project" value="UniProtKB-KW"/>
</dbReference>
<dbReference type="HOGENOM" id="CLU_000445_107_27_6"/>
<dbReference type="Gene3D" id="1.10.287.950">
    <property type="entry name" value="Methyl-accepting chemotaxis protein"/>
    <property type="match status" value="1"/>
</dbReference>
<dbReference type="InterPro" id="IPR004089">
    <property type="entry name" value="MCPsignal_dom"/>
</dbReference>
<gene>
    <name evidence="9" type="ordered locus">AHA_0237</name>
</gene>
<feature type="coiled-coil region" evidence="5">
    <location>
        <begin position="328"/>
        <end position="359"/>
    </location>
</feature>
<dbReference type="Pfam" id="PF00672">
    <property type="entry name" value="HAMP"/>
    <property type="match status" value="1"/>
</dbReference>
<keyword evidence="6" id="KW-1133">Transmembrane helix</keyword>
<dbReference type="Proteomes" id="UP000000756">
    <property type="component" value="Chromosome"/>
</dbReference>
<protein>
    <submittedName>
        <fullName evidence="9">Methyl-accepting chemotaxis protein</fullName>
    </submittedName>
</protein>
<dbReference type="InterPro" id="IPR003660">
    <property type="entry name" value="HAMP_dom"/>
</dbReference>
<evidence type="ECO:0000256" key="2">
    <source>
        <dbReference type="ARBA" id="ARBA00023224"/>
    </source>
</evidence>
<evidence type="ECO:0000256" key="4">
    <source>
        <dbReference type="PROSITE-ProRule" id="PRU00284"/>
    </source>
</evidence>
<comment type="similarity">
    <text evidence="3">Belongs to the methyl-accepting chemotaxis (MCP) protein family.</text>
</comment>
<feature type="domain" description="Methyl-accepting transducer" evidence="7">
    <location>
        <begin position="303"/>
        <end position="539"/>
    </location>
</feature>
<feature type="transmembrane region" description="Helical" evidence="6">
    <location>
        <begin position="52"/>
        <end position="74"/>
    </location>
</feature>
<evidence type="ECO:0000256" key="5">
    <source>
        <dbReference type="SAM" id="Coils"/>
    </source>
</evidence>
<dbReference type="SMART" id="SM00283">
    <property type="entry name" value="MA"/>
    <property type="match status" value="1"/>
</dbReference>
<name>A0KEU9_AERHH</name>
<sequence length="581" mass="62789">MMSIAPSALTDSNARRDMARAAGLYTGWDYAIHVPDSYGGYMFKAIHDRSLLFSQALGILIFIILISISFFGLYSVKSAADKMGEGKDVVADILPPPLYLIEAQLQVYTLLHAAASEREGLLQSLARLEQEFNDRNRFWQESTLDDQLKQSLLGEQRTQAERFWQLLDSQFIPAVQAGRLEQAAAIAAQLRTLYLAHRLGVDTTVSRGSQYAAEQLAQLSLTARMCYWLLLVAALTGCALVFWLGRPTQQRLLAAGRATAAIAEGALDSPMPPPGDDAIGDLIQRIGRMRDQLSTLVAALQQSAGTLHQQATGLSSLSRQHVDDSLAQVDAARQVEEVIEQLQALIQQSDAQLQQVTGMTSGSEAHANATRLVIQEVEQVIRAQADGVRRVSGTIGDLAGLSQQISGLAGAIHGIAEQTNLLALNAAIEAARAGEQGRGFAVVADEVRSLASRTGEATTEITSIIGRIQDTSQRAVNEMDTELARVGKTVEHVADAKQSITRIEEGCGEICQRIDQVGALLEQEKSLIHAINSNVGEMSRLAAKVNDSARHAASEADTVATNSQALTRQTQHFHLAPPPRH</sequence>
<reference evidence="9 10" key="1">
    <citation type="journal article" date="2006" name="J. Bacteriol.">
        <title>Genome sequence of Aeromonas hydrophila ATCC 7966T: jack of all trades.</title>
        <authorList>
            <person name="Seshadri R."/>
            <person name="Joseph S.W."/>
            <person name="Chopra A.K."/>
            <person name="Sha J."/>
            <person name="Shaw J."/>
            <person name="Graf J."/>
            <person name="Haft D."/>
            <person name="Wu M."/>
            <person name="Ren Q."/>
            <person name="Rosovitz M.J."/>
            <person name="Madupu R."/>
            <person name="Tallon L."/>
            <person name="Kim M."/>
            <person name="Jin S."/>
            <person name="Vuong H."/>
            <person name="Stine O.C."/>
            <person name="Ali A."/>
            <person name="Horneman A.J."/>
            <person name="Heidelberg J.F."/>
        </authorList>
    </citation>
    <scope>NUCLEOTIDE SEQUENCE [LARGE SCALE GENOMIC DNA]</scope>
    <source>
        <strain evidence="10">ATCC 7966 / DSM 30187 / BCRC 13018 / CCUG 14551 / JCM 1027 / KCTC 2358 / NCIMB 9240 / NCTC 8049</strain>
    </source>
</reference>
<dbReference type="Pfam" id="PF00015">
    <property type="entry name" value="MCPsignal"/>
    <property type="match status" value="1"/>
</dbReference>
<evidence type="ECO:0000256" key="6">
    <source>
        <dbReference type="SAM" id="Phobius"/>
    </source>
</evidence>
<proteinExistence type="inferred from homology"/>
<dbReference type="AlphaFoldDB" id="A0KEU9"/>
<dbReference type="KEGG" id="aha:AHA_0237"/>
<dbReference type="PROSITE" id="PS50111">
    <property type="entry name" value="CHEMOTAXIS_TRANSDUC_2"/>
    <property type="match status" value="1"/>
</dbReference>
<evidence type="ECO:0000259" key="8">
    <source>
        <dbReference type="PROSITE" id="PS50885"/>
    </source>
</evidence>
<dbReference type="PATRIC" id="fig|380703.7.peg.224"/>
<feature type="domain" description="HAMP" evidence="8">
    <location>
        <begin position="246"/>
        <end position="298"/>
    </location>
</feature>
<dbReference type="STRING" id="380703.AHA_0237"/>
<dbReference type="eggNOG" id="COG0840">
    <property type="taxonomic scope" value="Bacteria"/>
</dbReference>
<evidence type="ECO:0000259" key="7">
    <source>
        <dbReference type="PROSITE" id="PS50111"/>
    </source>
</evidence>
<dbReference type="EnsemblBacteria" id="ABK37070">
    <property type="protein sequence ID" value="ABK37070"/>
    <property type="gene ID" value="AHA_0237"/>
</dbReference>
<evidence type="ECO:0000313" key="10">
    <source>
        <dbReference type="Proteomes" id="UP000000756"/>
    </source>
</evidence>
<keyword evidence="5" id="KW-0175">Coiled coil</keyword>
<keyword evidence="10" id="KW-1185">Reference proteome</keyword>
<keyword evidence="6" id="KW-0472">Membrane</keyword>
<dbReference type="CDD" id="cd11386">
    <property type="entry name" value="MCP_signal"/>
    <property type="match status" value="1"/>
</dbReference>
<organism evidence="9 10">
    <name type="scientific">Aeromonas hydrophila subsp. hydrophila (strain ATCC 7966 / DSM 30187 / BCRC 13018 / CCUG 14551 / JCM 1027 / KCTC 2358 / NCIMB 9240 / NCTC 8049)</name>
    <dbReference type="NCBI Taxonomy" id="380703"/>
    <lineage>
        <taxon>Bacteria</taxon>
        <taxon>Pseudomonadati</taxon>
        <taxon>Pseudomonadota</taxon>
        <taxon>Gammaproteobacteria</taxon>
        <taxon>Aeromonadales</taxon>
        <taxon>Aeromonadaceae</taxon>
        <taxon>Aeromonas</taxon>
    </lineage>
</organism>
<dbReference type="PANTHER" id="PTHR32089">
    <property type="entry name" value="METHYL-ACCEPTING CHEMOTAXIS PROTEIN MCPB"/>
    <property type="match status" value="1"/>
</dbReference>
<keyword evidence="6" id="KW-0812">Transmembrane</keyword>
<dbReference type="SMART" id="SM00304">
    <property type="entry name" value="HAMP"/>
    <property type="match status" value="1"/>
</dbReference>
<feature type="transmembrane region" description="Helical" evidence="6">
    <location>
        <begin position="225"/>
        <end position="245"/>
    </location>
</feature>
<comment type="subcellular location">
    <subcellularLocation>
        <location evidence="1">Membrane</location>
    </subcellularLocation>
</comment>
<dbReference type="GO" id="GO:0016020">
    <property type="term" value="C:membrane"/>
    <property type="evidence" value="ECO:0007669"/>
    <property type="project" value="UniProtKB-SubCell"/>
</dbReference>